<dbReference type="Pfam" id="PF04135">
    <property type="entry name" value="Nop10p"/>
    <property type="match status" value="1"/>
</dbReference>
<dbReference type="GeneID" id="36838095"/>
<evidence type="ECO:0000256" key="3">
    <source>
        <dbReference type="ARBA" id="ARBA00018821"/>
    </source>
</evidence>
<evidence type="ECO:0000256" key="1">
    <source>
        <dbReference type="ARBA" id="ARBA00002325"/>
    </source>
</evidence>
<dbReference type="InterPro" id="IPR007264">
    <property type="entry name" value="H/ACA_rnp_Nop10"/>
</dbReference>
<dbReference type="Proteomes" id="UP000248410">
    <property type="component" value="Chromosome"/>
</dbReference>
<keyword evidence="5 7" id="KW-0698">rRNA processing</keyword>
<comment type="similarity">
    <text evidence="2 7">Belongs to the NOP10 family.</text>
</comment>
<dbReference type="RefSeq" id="WP_110380553.1">
    <property type="nucleotide sequence ID" value="NZ_CP029288.2"/>
</dbReference>
<dbReference type="GO" id="GO:0001522">
    <property type="term" value="P:pseudouridine synthesis"/>
    <property type="evidence" value="ECO:0007669"/>
    <property type="project" value="InterPro"/>
</dbReference>
<dbReference type="InterPro" id="IPR023532">
    <property type="entry name" value="Nop10_arc-typ"/>
</dbReference>
<dbReference type="AlphaFoldDB" id="A0A2U9INS3"/>
<evidence type="ECO:0000256" key="6">
    <source>
        <dbReference type="ARBA" id="ARBA00023274"/>
    </source>
</evidence>
<dbReference type="PANTHER" id="PTHR13305:SF0">
    <property type="entry name" value="H_ACA RIBONUCLEOPROTEIN COMPLEX SUBUNIT 3"/>
    <property type="match status" value="1"/>
</dbReference>
<proteinExistence type="inferred from homology"/>
<comment type="function">
    <text evidence="1 7">Involved in ribosome biogenesis; more specifically in 18S rRNA pseudouridylation and in cleavage of pre-rRNA.</text>
</comment>
<accession>A0A2U9INS3</accession>
<dbReference type="NCBIfam" id="NF009623">
    <property type="entry name" value="PRK13130.1"/>
    <property type="match status" value="1"/>
</dbReference>
<gene>
    <name evidence="7" type="primary">nop10</name>
    <name evidence="8" type="ORF">DFR86_08960</name>
</gene>
<dbReference type="PANTHER" id="PTHR13305">
    <property type="entry name" value="RIBOSOME BIOGENESIS PROTEIN NOP10"/>
    <property type="match status" value="1"/>
</dbReference>
<evidence type="ECO:0000256" key="2">
    <source>
        <dbReference type="ARBA" id="ARBA00009462"/>
    </source>
</evidence>
<evidence type="ECO:0000256" key="7">
    <source>
        <dbReference type="HAMAP-Rule" id="MF_00803"/>
    </source>
</evidence>
<keyword evidence="4 7" id="KW-0690">Ribosome biogenesis</keyword>
<protein>
    <recommendedName>
        <fullName evidence="3 7">Ribosome biogenesis protein Nop10</fullName>
    </recommendedName>
</protein>
<name>A0A2U9INS3_9CREN</name>
<evidence type="ECO:0000256" key="5">
    <source>
        <dbReference type="ARBA" id="ARBA00022552"/>
    </source>
</evidence>
<evidence type="ECO:0000256" key="4">
    <source>
        <dbReference type="ARBA" id="ARBA00022517"/>
    </source>
</evidence>
<dbReference type="GO" id="GO:1990904">
    <property type="term" value="C:ribonucleoprotein complex"/>
    <property type="evidence" value="ECO:0007669"/>
    <property type="project" value="UniProtKB-KW"/>
</dbReference>
<dbReference type="OrthoDB" id="7259at2157"/>
<keyword evidence="9" id="KW-1185">Reference proteome</keyword>
<sequence length="56" mass="6604">MTFKLRKCPKDNIYTFKQNCPICNSKTIIAHPPRFSPIDKYVKYRIEAKKGIKLNC</sequence>
<evidence type="ECO:0000313" key="8">
    <source>
        <dbReference type="EMBL" id="AWR97663.1"/>
    </source>
</evidence>
<dbReference type="InterPro" id="IPR036756">
    <property type="entry name" value="H/ACA_rnp_Nop10_sf"/>
</dbReference>
<evidence type="ECO:0000313" key="9">
    <source>
        <dbReference type="Proteomes" id="UP000248410"/>
    </source>
</evidence>
<keyword evidence="6 7" id="KW-0687">Ribonucleoprotein</keyword>
<dbReference type="SUPFAM" id="SSF144210">
    <property type="entry name" value="Nop10-like SnoRNP"/>
    <property type="match status" value="1"/>
</dbReference>
<dbReference type="KEGG" id="asul:DFR86_08960"/>
<organism evidence="8 9">
    <name type="scientific">Acidianus sulfidivorans JP7</name>
    <dbReference type="NCBI Taxonomy" id="619593"/>
    <lineage>
        <taxon>Archaea</taxon>
        <taxon>Thermoproteota</taxon>
        <taxon>Thermoprotei</taxon>
        <taxon>Sulfolobales</taxon>
        <taxon>Sulfolobaceae</taxon>
        <taxon>Acidianus</taxon>
    </lineage>
</organism>
<reference evidence="8 9" key="1">
    <citation type="submission" date="2018-05" db="EMBL/GenBank/DDBJ databases">
        <title>Complete Genome Sequences of Extremely Thermoacidophilic, Metal-Mobilizing Type-Strain Members of the Archaeal Family Sulfolobaceae: Acidianus brierleyi DSM-1651T, Acidianus sulfidivorans DSM-18786T, Metallosphaera hakonensis DSM-7519T, and Metallosphaera prunae DSM-10039T.</title>
        <authorList>
            <person name="Counts J.A."/>
            <person name="Kelly R.M."/>
        </authorList>
    </citation>
    <scope>NUCLEOTIDE SEQUENCE [LARGE SCALE GENOMIC DNA]</scope>
    <source>
        <strain evidence="8 9">JP7</strain>
    </source>
</reference>
<dbReference type="HAMAP" id="MF_00803">
    <property type="entry name" value="Nop10"/>
    <property type="match status" value="1"/>
</dbReference>
<dbReference type="Gene3D" id="2.20.28.40">
    <property type="entry name" value="H/ACA ribonucleoprotein complex, subunit Nop10"/>
    <property type="match status" value="1"/>
</dbReference>
<dbReference type="EMBL" id="CP029288">
    <property type="protein sequence ID" value="AWR97663.1"/>
    <property type="molecule type" value="Genomic_DNA"/>
</dbReference>
<dbReference type="GO" id="GO:0006364">
    <property type="term" value="P:rRNA processing"/>
    <property type="evidence" value="ECO:0007669"/>
    <property type="project" value="UniProtKB-UniRule"/>
</dbReference>
<dbReference type="GO" id="GO:0030515">
    <property type="term" value="F:snoRNA binding"/>
    <property type="evidence" value="ECO:0007669"/>
    <property type="project" value="InterPro"/>
</dbReference>